<dbReference type="Proteomes" id="UP000759298">
    <property type="component" value="Unassembled WGS sequence"/>
</dbReference>
<evidence type="ECO:0000313" key="5">
    <source>
        <dbReference type="Proteomes" id="UP000759298"/>
    </source>
</evidence>
<feature type="domain" description="M23ase beta-sheet core" evidence="3">
    <location>
        <begin position="112"/>
        <end position="206"/>
    </location>
</feature>
<dbReference type="SUPFAM" id="SSF51261">
    <property type="entry name" value="Duplicated hybrid motif"/>
    <property type="match status" value="1"/>
</dbReference>
<evidence type="ECO:0000256" key="1">
    <source>
        <dbReference type="ARBA" id="ARBA00022729"/>
    </source>
</evidence>
<dbReference type="CDD" id="cd12797">
    <property type="entry name" value="M23_peptidase"/>
    <property type="match status" value="1"/>
</dbReference>
<dbReference type="Pfam" id="PF01551">
    <property type="entry name" value="Peptidase_M23"/>
    <property type="match status" value="1"/>
</dbReference>
<dbReference type="InterPro" id="IPR050570">
    <property type="entry name" value="Cell_wall_metabolism_enzyme"/>
</dbReference>
<gene>
    <name evidence="4" type="ORF">KYN89_07915</name>
</gene>
<dbReference type="PANTHER" id="PTHR21666">
    <property type="entry name" value="PEPTIDASE-RELATED"/>
    <property type="match status" value="1"/>
</dbReference>
<proteinExistence type="predicted"/>
<dbReference type="InterPro" id="IPR016047">
    <property type="entry name" value="M23ase_b-sheet_dom"/>
</dbReference>
<reference evidence="4 5" key="1">
    <citation type="submission" date="2021-07" db="EMBL/GenBank/DDBJ databases">
        <title>Alteriqipengyuania abyssalis NZ-12B nov, sp.nov isolated from deep sea sponge in pacific ocean.</title>
        <authorList>
            <person name="Tareen S."/>
            <person name="Wink J."/>
        </authorList>
    </citation>
    <scope>NUCLEOTIDE SEQUENCE [LARGE SCALE GENOMIC DNA]</scope>
    <source>
        <strain evidence="4 5">NZ-12B</strain>
    </source>
</reference>
<sequence length="235" mass="25015">MLLTTDRFFLRASLVCGAAFAIAATPAQANSSSAAAAVDVSDAAEQAQSPLGNGDAQFRQLFASWQTLDVERTTPAVAIPTVSVPSRMPLENARVSSGYGMRDHPVLRKRANHKGIDLAAPSGTPIYATADGTVERANWFSSYGNYIQIGHGNAIETRYAHLSRIIVADGQQVRKGDLIGYVGSTGRSTGPHLHYEVRIDGRAVDPRPFMVETEAQEAFRLAMGPGGIGGGDEEE</sequence>
<accession>A0ABS7PE63</accession>
<dbReference type="Gene3D" id="2.70.70.10">
    <property type="entry name" value="Glucose Permease (Domain IIA)"/>
    <property type="match status" value="1"/>
</dbReference>
<dbReference type="PANTHER" id="PTHR21666:SF289">
    <property type="entry name" value="L-ALA--D-GLU ENDOPEPTIDASE"/>
    <property type="match status" value="1"/>
</dbReference>
<keyword evidence="5" id="KW-1185">Reference proteome</keyword>
<dbReference type="InterPro" id="IPR011055">
    <property type="entry name" value="Dup_hybrid_motif"/>
</dbReference>
<organism evidence="4 5">
    <name type="scientific">Alteriqipengyuania abyssalis</name>
    <dbReference type="NCBI Taxonomy" id="2860200"/>
    <lineage>
        <taxon>Bacteria</taxon>
        <taxon>Pseudomonadati</taxon>
        <taxon>Pseudomonadota</taxon>
        <taxon>Alphaproteobacteria</taxon>
        <taxon>Sphingomonadales</taxon>
        <taxon>Erythrobacteraceae</taxon>
        <taxon>Alteriqipengyuania</taxon>
    </lineage>
</organism>
<comment type="caution">
    <text evidence="4">The sequence shown here is derived from an EMBL/GenBank/DDBJ whole genome shotgun (WGS) entry which is preliminary data.</text>
</comment>
<evidence type="ECO:0000313" key="4">
    <source>
        <dbReference type="EMBL" id="MBY8336972.1"/>
    </source>
</evidence>
<protein>
    <submittedName>
        <fullName evidence="4">M23 family metallopeptidase</fullName>
    </submittedName>
</protein>
<keyword evidence="1 2" id="KW-0732">Signal</keyword>
<name>A0ABS7PE63_9SPHN</name>
<feature type="signal peptide" evidence="2">
    <location>
        <begin position="1"/>
        <end position="29"/>
    </location>
</feature>
<feature type="chain" id="PRO_5045685022" evidence="2">
    <location>
        <begin position="30"/>
        <end position="235"/>
    </location>
</feature>
<evidence type="ECO:0000256" key="2">
    <source>
        <dbReference type="SAM" id="SignalP"/>
    </source>
</evidence>
<dbReference type="EMBL" id="JAHWXP010000002">
    <property type="protein sequence ID" value="MBY8336972.1"/>
    <property type="molecule type" value="Genomic_DNA"/>
</dbReference>
<evidence type="ECO:0000259" key="3">
    <source>
        <dbReference type="Pfam" id="PF01551"/>
    </source>
</evidence>